<name>A0ABD5Z0A1_9EURY</name>
<dbReference type="RefSeq" id="WP_382267986.1">
    <property type="nucleotide sequence ID" value="NZ_JBHTAR010000008.1"/>
</dbReference>
<dbReference type="InterPro" id="IPR000525">
    <property type="entry name" value="Initiator_Rep_WH1"/>
</dbReference>
<dbReference type="Pfam" id="PF21205">
    <property type="entry name" value="Rep3_C"/>
    <property type="match status" value="1"/>
</dbReference>
<dbReference type="InterPro" id="IPR036390">
    <property type="entry name" value="WH_DNA-bd_sf"/>
</dbReference>
<protein>
    <submittedName>
        <fullName evidence="2">Replication initiation protein</fullName>
    </submittedName>
</protein>
<gene>
    <name evidence="2" type="ORF">ACFQJ9_03800</name>
</gene>
<dbReference type="AlphaFoldDB" id="A0ABD5Z0A1"/>
<dbReference type="Proteomes" id="UP001596447">
    <property type="component" value="Unassembled WGS sequence"/>
</dbReference>
<dbReference type="Gene3D" id="1.10.10.10">
    <property type="entry name" value="Winged helix-like DNA-binding domain superfamily/Winged helix DNA-binding domain"/>
    <property type="match status" value="1"/>
</dbReference>
<evidence type="ECO:0000259" key="1">
    <source>
        <dbReference type="Pfam" id="PF01051"/>
    </source>
</evidence>
<dbReference type="InterPro" id="IPR036388">
    <property type="entry name" value="WH-like_DNA-bd_sf"/>
</dbReference>
<keyword evidence="3" id="KW-1185">Reference proteome</keyword>
<sequence>MSNEIVKYDNELNTIPFRKFTSLEMNLFFSIVSRMRDQELHTVEFSFDQLRELSQYKPTSTKRFVDDLENTYRKMLQLTIGRRSSSVREFFVLFTGFKIDSENETVNIKVNEDLRGILNELNVWTRYSLKEFNSLKSTYSKTIFRLLKQYRTTGYLDLNMEDFKELLDLSDSYTLTNIDKRVLKPIKEELPAYFKNLSIEKKKSKKRGNKVIGFIFKFEKEENHADDFEEEKIDKQSSKN</sequence>
<comment type="caution">
    <text evidence="2">The sequence shown here is derived from an EMBL/GenBank/DDBJ whole genome shotgun (WGS) entry which is preliminary data.</text>
</comment>
<accession>A0ABD5Z0A1</accession>
<reference evidence="2 3" key="1">
    <citation type="journal article" date="2019" name="Int. J. Syst. Evol. Microbiol.">
        <title>The Global Catalogue of Microorganisms (GCM) 10K type strain sequencing project: providing services to taxonomists for standard genome sequencing and annotation.</title>
        <authorList>
            <consortium name="The Broad Institute Genomics Platform"/>
            <consortium name="The Broad Institute Genome Sequencing Center for Infectious Disease"/>
            <person name="Wu L."/>
            <person name="Ma J."/>
        </authorList>
    </citation>
    <scope>NUCLEOTIDE SEQUENCE [LARGE SCALE GENOMIC DNA]</scope>
    <source>
        <strain evidence="2 3">XZGYJ-43</strain>
    </source>
</reference>
<feature type="domain" description="Initiator Rep protein WH1" evidence="1">
    <location>
        <begin position="5"/>
        <end position="148"/>
    </location>
</feature>
<proteinExistence type="predicted"/>
<dbReference type="SUPFAM" id="SSF46785">
    <property type="entry name" value="Winged helix' DNA-binding domain"/>
    <property type="match status" value="1"/>
</dbReference>
<evidence type="ECO:0000313" key="2">
    <source>
        <dbReference type="EMBL" id="MFC7198570.1"/>
    </source>
</evidence>
<dbReference type="EMBL" id="JBHTAR010000008">
    <property type="protein sequence ID" value="MFC7198570.1"/>
    <property type="molecule type" value="Genomic_DNA"/>
</dbReference>
<organism evidence="2 3">
    <name type="scientific">Halospeciosus flavus</name>
    <dbReference type="NCBI Taxonomy" id="3032283"/>
    <lineage>
        <taxon>Archaea</taxon>
        <taxon>Methanobacteriati</taxon>
        <taxon>Methanobacteriota</taxon>
        <taxon>Stenosarchaea group</taxon>
        <taxon>Halobacteria</taxon>
        <taxon>Halobacteriales</taxon>
        <taxon>Halobacteriaceae</taxon>
        <taxon>Halospeciosus</taxon>
    </lineage>
</organism>
<dbReference type="Pfam" id="PF01051">
    <property type="entry name" value="Rep3_N"/>
    <property type="match status" value="1"/>
</dbReference>
<evidence type="ECO:0000313" key="3">
    <source>
        <dbReference type="Proteomes" id="UP001596447"/>
    </source>
</evidence>